<dbReference type="EMBL" id="LR796188">
    <property type="protein sequence ID" value="CAB4125799.1"/>
    <property type="molecule type" value="Genomic_DNA"/>
</dbReference>
<organism evidence="1">
    <name type="scientific">uncultured Caudovirales phage</name>
    <dbReference type="NCBI Taxonomy" id="2100421"/>
    <lineage>
        <taxon>Viruses</taxon>
        <taxon>Duplodnaviria</taxon>
        <taxon>Heunggongvirae</taxon>
        <taxon>Uroviricota</taxon>
        <taxon>Caudoviricetes</taxon>
        <taxon>Peduoviridae</taxon>
        <taxon>Maltschvirus</taxon>
        <taxon>Maltschvirus maltsch</taxon>
    </lineage>
</organism>
<reference evidence="1" key="1">
    <citation type="submission" date="2020-04" db="EMBL/GenBank/DDBJ databases">
        <authorList>
            <person name="Chiriac C."/>
            <person name="Salcher M."/>
            <person name="Ghai R."/>
            <person name="Kavagutti S V."/>
        </authorList>
    </citation>
    <scope>NUCLEOTIDE SEQUENCE</scope>
</reference>
<protein>
    <submittedName>
        <fullName evidence="1">Uncharacterized protein</fullName>
    </submittedName>
</protein>
<proteinExistence type="predicted"/>
<gene>
    <name evidence="1" type="ORF">UFOVP54_235</name>
</gene>
<evidence type="ECO:0000313" key="1">
    <source>
        <dbReference type="EMBL" id="CAB4125799.1"/>
    </source>
</evidence>
<sequence length="78" mass="9162">MEQTAVELRNDLLENLIKLNKRAISENWKMKDTGEEFFKVFAYSDKPIPSECEHKNKTQHFSDVFGHYTSCNTCGRDF</sequence>
<accession>A0A6J5L152</accession>
<name>A0A6J5L152_9CAUD</name>